<protein>
    <submittedName>
        <fullName evidence="1">Uncharacterized protein</fullName>
    </submittedName>
</protein>
<organism evidence="1 2">
    <name type="scientific">Peronosclerospora sorghi</name>
    <dbReference type="NCBI Taxonomy" id="230839"/>
    <lineage>
        <taxon>Eukaryota</taxon>
        <taxon>Sar</taxon>
        <taxon>Stramenopiles</taxon>
        <taxon>Oomycota</taxon>
        <taxon>Peronosporomycetes</taxon>
        <taxon>Peronosporales</taxon>
        <taxon>Peronosporaceae</taxon>
        <taxon>Peronosclerospora</taxon>
    </lineage>
</organism>
<dbReference type="EMBL" id="CM047583">
    <property type="protein sequence ID" value="KAI9913516.1"/>
    <property type="molecule type" value="Genomic_DNA"/>
</dbReference>
<keyword evidence="2" id="KW-1185">Reference proteome</keyword>
<dbReference type="Proteomes" id="UP001163321">
    <property type="component" value="Chromosome 4"/>
</dbReference>
<name>A0ACC0W656_9STRA</name>
<comment type="caution">
    <text evidence="1">The sequence shown here is derived from an EMBL/GenBank/DDBJ whole genome shotgun (WGS) entry which is preliminary data.</text>
</comment>
<accession>A0ACC0W656</accession>
<reference evidence="1 2" key="1">
    <citation type="journal article" date="2022" name="bioRxiv">
        <title>The genome of the oomycete Peronosclerospora sorghi, a cosmopolitan pathogen of maize and sorghum, is inflated with dispersed pseudogenes.</title>
        <authorList>
            <person name="Fletcher K."/>
            <person name="Martin F."/>
            <person name="Isakeit T."/>
            <person name="Cavanaugh K."/>
            <person name="Magill C."/>
            <person name="Michelmore R."/>
        </authorList>
    </citation>
    <scope>NUCLEOTIDE SEQUENCE [LARGE SCALE GENOMIC DNA]</scope>
    <source>
        <strain evidence="1">P6</strain>
    </source>
</reference>
<evidence type="ECO:0000313" key="1">
    <source>
        <dbReference type="EMBL" id="KAI9913516.1"/>
    </source>
</evidence>
<gene>
    <name evidence="1" type="ORF">PsorP6_005425</name>
</gene>
<proteinExistence type="predicted"/>
<evidence type="ECO:0000313" key="2">
    <source>
        <dbReference type="Proteomes" id="UP001163321"/>
    </source>
</evidence>
<sequence length="202" mass="22978">MKTSLVQICRSHAPHGQVCDTKRQGLEKRSFGVRPRGNVLARSSCNTPCKVLKLVADDFLNLQGTYDSTKARLEKTAHRHIQQHLLNKRVCEMRTLNTGDFIYKEGDPCDSVFIFLDGQVEVLNTKEGVGVEELYPGDYFPLTSKIDTRHSSVQCTQPVKVVEIGGEIFHIFLSSNKFLATYFREEVMAREKRRLDRLTTVS</sequence>